<dbReference type="Proteomes" id="UP001374803">
    <property type="component" value="Chromosome"/>
</dbReference>
<dbReference type="RefSeq" id="WP_394831281.1">
    <property type="nucleotide sequence ID" value="NZ_CP089929.1"/>
</dbReference>
<dbReference type="CDD" id="cd07377">
    <property type="entry name" value="WHTH_GntR"/>
    <property type="match status" value="1"/>
</dbReference>
<evidence type="ECO:0000256" key="3">
    <source>
        <dbReference type="ARBA" id="ARBA00023163"/>
    </source>
</evidence>
<evidence type="ECO:0000313" key="6">
    <source>
        <dbReference type="Proteomes" id="UP001374803"/>
    </source>
</evidence>
<dbReference type="PANTHER" id="PTHR38445">
    <property type="entry name" value="HTH-TYPE TRANSCRIPTIONAL REPRESSOR YTRA"/>
    <property type="match status" value="1"/>
</dbReference>
<dbReference type="InterPro" id="IPR000524">
    <property type="entry name" value="Tscrpt_reg_HTH_GntR"/>
</dbReference>
<reference evidence="5" key="1">
    <citation type="submission" date="2021-12" db="EMBL/GenBank/DDBJ databases">
        <title>Discovery of the Pendulisporaceae a myxobacterial family with distinct sporulation behavior and unique specialized metabolism.</title>
        <authorList>
            <person name="Garcia R."/>
            <person name="Popoff A."/>
            <person name="Bader C.D."/>
            <person name="Loehr J."/>
            <person name="Walesch S."/>
            <person name="Walt C."/>
            <person name="Boldt J."/>
            <person name="Bunk B."/>
            <person name="Haeckl F.J.F.P.J."/>
            <person name="Gunesch A.P."/>
            <person name="Birkelbach J."/>
            <person name="Nuebel U."/>
            <person name="Pietschmann T."/>
            <person name="Bach T."/>
            <person name="Mueller R."/>
        </authorList>
    </citation>
    <scope>NUCLEOTIDE SEQUENCE</scope>
    <source>
        <strain evidence="5">MSr11367</strain>
    </source>
</reference>
<dbReference type="Pfam" id="PF00392">
    <property type="entry name" value="GntR"/>
    <property type="match status" value="1"/>
</dbReference>
<name>A0ABZ2KXG3_9BACT</name>
<dbReference type="SMART" id="SM00345">
    <property type="entry name" value="HTH_GNTR"/>
    <property type="match status" value="1"/>
</dbReference>
<dbReference type="InterPro" id="IPR036390">
    <property type="entry name" value="WH_DNA-bd_sf"/>
</dbReference>
<dbReference type="PANTHER" id="PTHR38445:SF9">
    <property type="entry name" value="HTH-TYPE TRANSCRIPTIONAL REPRESSOR YTRA"/>
    <property type="match status" value="1"/>
</dbReference>
<sequence length="136" mass="15376">MTLRIRISPGSNTPIYRQIVDQVRMAVRLGVVVPGDPLPSVRALSEELVVNANTIAKAYAELCQDGTVESRAGRGMFVAPERPVWSAAERRLRFENALEEFLREAVFLRYSSQEIHRAIDERLGLLWGRAEKGKRK</sequence>
<keyword evidence="6" id="KW-1185">Reference proteome</keyword>
<keyword evidence="1" id="KW-0805">Transcription regulation</keyword>
<evidence type="ECO:0000256" key="1">
    <source>
        <dbReference type="ARBA" id="ARBA00023015"/>
    </source>
</evidence>
<proteinExistence type="predicted"/>
<gene>
    <name evidence="5" type="ORF">LVJ94_32700</name>
</gene>
<dbReference type="Gene3D" id="1.10.10.10">
    <property type="entry name" value="Winged helix-like DNA-binding domain superfamily/Winged helix DNA-binding domain"/>
    <property type="match status" value="1"/>
</dbReference>
<dbReference type="PROSITE" id="PS50949">
    <property type="entry name" value="HTH_GNTR"/>
    <property type="match status" value="1"/>
</dbReference>
<accession>A0ABZ2KXG3</accession>
<organism evidence="5 6">
    <name type="scientific">Pendulispora rubella</name>
    <dbReference type="NCBI Taxonomy" id="2741070"/>
    <lineage>
        <taxon>Bacteria</taxon>
        <taxon>Pseudomonadati</taxon>
        <taxon>Myxococcota</taxon>
        <taxon>Myxococcia</taxon>
        <taxon>Myxococcales</taxon>
        <taxon>Sorangiineae</taxon>
        <taxon>Pendulisporaceae</taxon>
        <taxon>Pendulispora</taxon>
    </lineage>
</organism>
<evidence type="ECO:0000256" key="2">
    <source>
        <dbReference type="ARBA" id="ARBA00023125"/>
    </source>
</evidence>
<evidence type="ECO:0000313" key="5">
    <source>
        <dbReference type="EMBL" id="WXB01665.1"/>
    </source>
</evidence>
<protein>
    <submittedName>
        <fullName evidence="5">GntR family transcriptional regulator</fullName>
    </submittedName>
</protein>
<feature type="domain" description="HTH gntR-type" evidence="4">
    <location>
        <begin position="13"/>
        <end position="81"/>
    </location>
</feature>
<dbReference type="InterPro" id="IPR036388">
    <property type="entry name" value="WH-like_DNA-bd_sf"/>
</dbReference>
<dbReference type="SUPFAM" id="SSF46785">
    <property type="entry name" value="Winged helix' DNA-binding domain"/>
    <property type="match status" value="1"/>
</dbReference>
<keyword evidence="3" id="KW-0804">Transcription</keyword>
<dbReference type="EMBL" id="CP089983">
    <property type="protein sequence ID" value="WXB01665.1"/>
    <property type="molecule type" value="Genomic_DNA"/>
</dbReference>
<evidence type="ECO:0000259" key="4">
    <source>
        <dbReference type="PROSITE" id="PS50949"/>
    </source>
</evidence>
<keyword evidence="2" id="KW-0238">DNA-binding</keyword>